<name>A0A5C6CED3_9BACT</name>
<dbReference type="AlphaFoldDB" id="A0A5C6CED3"/>
<evidence type="ECO:0000313" key="2">
    <source>
        <dbReference type="Proteomes" id="UP000316304"/>
    </source>
</evidence>
<dbReference type="Proteomes" id="UP000316304">
    <property type="component" value="Unassembled WGS sequence"/>
</dbReference>
<dbReference type="EMBL" id="SJPT01000004">
    <property type="protein sequence ID" value="TWU22960.1"/>
    <property type="molecule type" value="Genomic_DNA"/>
</dbReference>
<sequence length="82" mass="9528">MVVTLHTQVSNQKSTEEVFCFFSMNRVRFYGRNKHRATSARKWYSSCYTLGSTEFLFLSVYKLRDVSGETFVTDSLLRVAPT</sequence>
<evidence type="ECO:0000313" key="1">
    <source>
        <dbReference type="EMBL" id="TWU22960.1"/>
    </source>
</evidence>
<organism evidence="1 2">
    <name type="scientific">Novipirellula galeiformis</name>
    <dbReference type="NCBI Taxonomy" id="2528004"/>
    <lineage>
        <taxon>Bacteria</taxon>
        <taxon>Pseudomonadati</taxon>
        <taxon>Planctomycetota</taxon>
        <taxon>Planctomycetia</taxon>
        <taxon>Pirellulales</taxon>
        <taxon>Pirellulaceae</taxon>
        <taxon>Novipirellula</taxon>
    </lineage>
</organism>
<accession>A0A5C6CED3</accession>
<comment type="caution">
    <text evidence="1">The sequence shown here is derived from an EMBL/GenBank/DDBJ whole genome shotgun (WGS) entry which is preliminary data.</text>
</comment>
<proteinExistence type="predicted"/>
<protein>
    <submittedName>
        <fullName evidence="1">Uncharacterized protein</fullName>
    </submittedName>
</protein>
<reference evidence="1 2" key="1">
    <citation type="submission" date="2019-02" db="EMBL/GenBank/DDBJ databases">
        <title>Deep-cultivation of Planctomycetes and their phenomic and genomic characterization uncovers novel biology.</title>
        <authorList>
            <person name="Wiegand S."/>
            <person name="Jogler M."/>
            <person name="Boedeker C."/>
            <person name="Pinto D."/>
            <person name="Vollmers J."/>
            <person name="Rivas-Marin E."/>
            <person name="Kohn T."/>
            <person name="Peeters S.H."/>
            <person name="Heuer A."/>
            <person name="Rast P."/>
            <person name="Oberbeckmann S."/>
            <person name="Bunk B."/>
            <person name="Jeske O."/>
            <person name="Meyerdierks A."/>
            <person name="Storesund J.E."/>
            <person name="Kallscheuer N."/>
            <person name="Luecker S."/>
            <person name="Lage O.M."/>
            <person name="Pohl T."/>
            <person name="Merkel B.J."/>
            <person name="Hornburger P."/>
            <person name="Mueller R.-W."/>
            <person name="Bruemmer F."/>
            <person name="Labrenz M."/>
            <person name="Spormann A.M."/>
            <person name="Op Den Camp H."/>
            <person name="Overmann J."/>
            <person name="Amann R."/>
            <person name="Jetten M.S.M."/>
            <person name="Mascher T."/>
            <person name="Medema M.H."/>
            <person name="Devos D.P."/>
            <person name="Kaster A.-K."/>
            <person name="Ovreas L."/>
            <person name="Rohde M."/>
            <person name="Galperin M.Y."/>
            <person name="Jogler C."/>
        </authorList>
    </citation>
    <scope>NUCLEOTIDE SEQUENCE [LARGE SCALE GENOMIC DNA]</scope>
    <source>
        <strain evidence="1 2">Pla52o</strain>
    </source>
</reference>
<keyword evidence="2" id="KW-1185">Reference proteome</keyword>
<gene>
    <name evidence="1" type="ORF">Pla52o_24930</name>
</gene>